<reference evidence="2 3" key="1">
    <citation type="submission" date="2017-02" db="EMBL/GenBank/DDBJ databases">
        <authorList>
            <person name="Peterson S.W."/>
        </authorList>
    </citation>
    <scope>NUCLEOTIDE SEQUENCE [LARGE SCALE GENOMIC DNA]</scope>
    <source>
        <strain evidence="2 3">USBA 369</strain>
    </source>
</reference>
<dbReference type="Proteomes" id="UP000190135">
    <property type="component" value="Unassembled WGS sequence"/>
</dbReference>
<evidence type="ECO:0000259" key="1">
    <source>
        <dbReference type="Pfam" id="PF00534"/>
    </source>
</evidence>
<dbReference type="InterPro" id="IPR001296">
    <property type="entry name" value="Glyco_trans_1"/>
</dbReference>
<dbReference type="EMBL" id="FUXL01000015">
    <property type="protein sequence ID" value="SKA32922.1"/>
    <property type="molecule type" value="Genomic_DNA"/>
</dbReference>
<dbReference type="RefSeq" id="WP_078709792.1">
    <property type="nucleotide sequence ID" value="NZ_FUXL01000015.1"/>
</dbReference>
<keyword evidence="3" id="KW-1185">Reference proteome</keyword>
<dbReference type="Gene3D" id="3.40.50.2000">
    <property type="entry name" value="Glycogen Phosphorylase B"/>
    <property type="match status" value="1"/>
</dbReference>
<dbReference type="SUPFAM" id="SSF53756">
    <property type="entry name" value="UDP-Glycosyltransferase/glycogen phosphorylase"/>
    <property type="match status" value="1"/>
</dbReference>
<dbReference type="GO" id="GO:0016757">
    <property type="term" value="F:glycosyltransferase activity"/>
    <property type="evidence" value="ECO:0007669"/>
    <property type="project" value="InterPro"/>
</dbReference>
<protein>
    <submittedName>
        <fullName evidence="2">Glycosyltransferase involved in cell wall bisynthesis</fullName>
    </submittedName>
</protein>
<gene>
    <name evidence="2" type="ORF">SAMN05428963_11576</name>
</gene>
<sequence length="379" mass="40882">MNFVLKKGPASALHRVASTIWLGACRRAAAFHIARHHPVRDLSTIAIVAPLGRRNGIGQGARLQYAAFKSAGRAVELVDATAALRNPIARVSHAAASAYVFHCGGPQTANLLHAVLPMAAQAWRIGYWAWELSTPPQDWRAFAGMVSEIWTPSRFAADSLAQIFDLPIRVAPHSVPVSTARRRNVAAPFTVLVMADGRSSLSRKNPGAAIAAFRKAFGDDARARLFVKLNGTGKDVAGLAAQVEKMSNARLITRYLGAAELSELYQSTDVLLSLHRAEGFGLPLLEAMAHGIPVVATGWSGNLEFMSCADSVLVPYRLVPVRDEAKIYSSGTWAEPDIEAAAAALRRLADEPNHYSRLARDAYAAARAAYRRSIELCAE</sequence>
<dbReference type="OrthoDB" id="9790710at2"/>
<name>A0A1T4SXR6_9HYPH</name>
<evidence type="ECO:0000313" key="3">
    <source>
        <dbReference type="Proteomes" id="UP000190135"/>
    </source>
</evidence>
<feature type="domain" description="Glycosyl transferase family 1" evidence="1">
    <location>
        <begin position="203"/>
        <end position="363"/>
    </location>
</feature>
<dbReference type="Pfam" id="PF00534">
    <property type="entry name" value="Glycos_transf_1"/>
    <property type="match status" value="1"/>
</dbReference>
<dbReference type="CDD" id="cd01635">
    <property type="entry name" value="Glycosyltransferase_GTB-type"/>
    <property type="match status" value="1"/>
</dbReference>
<dbReference type="PANTHER" id="PTHR46656">
    <property type="entry name" value="PUTATIVE-RELATED"/>
    <property type="match status" value="1"/>
</dbReference>
<dbReference type="STRING" id="1365950.SAMN05428963_11576"/>
<proteinExistence type="predicted"/>
<accession>A0A1T4SXR6</accession>
<organism evidence="2 3">
    <name type="scientific">Consotaella salsifontis</name>
    <dbReference type="NCBI Taxonomy" id="1365950"/>
    <lineage>
        <taxon>Bacteria</taxon>
        <taxon>Pseudomonadati</taxon>
        <taxon>Pseudomonadota</taxon>
        <taxon>Alphaproteobacteria</taxon>
        <taxon>Hyphomicrobiales</taxon>
        <taxon>Aurantimonadaceae</taxon>
        <taxon>Consotaella</taxon>
    </lineage>
</organism>
<keyword evidence="2" id="KW-0808">Transferase</keyword>
<dbReference type="PANTHER" id="PTHR46656:SF3">
    <property type="entry name" value="PUTATIVE-RELATED"/>
    <property type="match status" value="1"/>
</dbReference>
<dbReference type="AlphaFoldDB" id="A0A1T4SXR6"/>
<evidence type="ECO:0000313" key="2">
    <source>
        <dbReference type="EMBL" id="SKA32922.1"/>
    </source>
</evidence>